<feature type="transmembrane region" description="Helical" evidence="7">
    <location>
        <begin position="648"/>
        <end position="666"/>
    </location>
</feature>
<evidence type="ECO:0000313" key="10">
    <source>
        <dbReference type="Proteomes" id="UP001056035"/>
    </source>
</evidence>
<organism evidence="9 10">
    <name type="scientific">Paraconexibacter antarcticus</name>
    <dbReference type="NCBI Taxonomy" id="2949664"/>
    <lineage>
        <taxon>Bacteria</taxon>
        <taxon>Bacillati</taxon>
        <taxon>Actinomycetota</taxon>
        <taxon>Thermoleophilia</taxon>
        <taxon>Solirubrobacterales</taxon>
        <taxon>Paraconexibacteraceae</taxon>
        <taxon>Paraconexibacter</taxon>
    </lineage>
</organism>
<evidence type="ECO:0000256" key="3">
    <source>
        <dbReference type="ARBA" id="ARBA00022475"/>
    </source>
</evidence>
<feature type="transmembrane region" description="Helical" evidence="7">
    <location>
        <begin position="378"/>
        <end position="396"/>
    </location>
</feature>
<feature type="transmembrane region" description="Helical" evidence="7">
    <location>
        <begin position="188"/>
        <end position="208"/>
    </location>
</feature>
<keyword evidence="3" id="KW-1003">Cell membrane</keyword>
<dbReference type="PROSITE" id="PS50156">
    <property type="entry name" value="SSD"/>
    <property type="match status" value="1"/>
</dbReference>
<dbReference type="RefSeq" id="WP_254570378.1">
    <property type="nucleotide sequence ID" value="NZ_CP098502.1"/>
</dbReference>
<evidence type="ECO:0000256" key="2">
    <source>
        <dbReference type="ARBA" id="ARBA00010157"/>
    </source>
</evidence>
<dbReference type="Gene3D" id="1.20.1640.10">
    <property type="entry name" value="Multidrug efflux transporter AcrB transmembrane domain"/>
    <property type="match status" value="2"/>
</dbReference>
<accession>A0ABY5DNP7</accession>
<keyword evidence="4 7" id="KW-0812">Transmembrane</keyword>
<evidence type="ECO:0000256" key="7">
    <source>
        <dbReference type="SAM" id="Phobius"/>
    </source>
</evidence>
<feature type="transmembrane region" description="Helical" evidence="7">
    <location>
        <begin position="536"/>
        <end position="557"/>
    </location>
</feature>
<feature type="transmembrane region" description="Helical" evidence="7">
    <location>
        <begin position="239"/>
        <end position="262"/>
    </location>
</feature>
<proteinExistence type="inferred from homology"/>
<dbReference type="Pfam" id="PF03176">
    <property type="entry name" value="MMPL"/>
    <property type="match status" value="2"/>
</dbReference>
<dbReference type="PANTHER" id="PTHR33406">
    <property type="entry name" value="MEMBRANE PROTEIN MJ1562-RELATED"/>
    <property type="match status" value="1"/>
</dbReference>
<feature type="transmembrane region" description="Helical" evidence="7">
    <location>
        <begin position="563"/>
        <end position="581"/>
    </location>
</feature>
<evidence type="ECO:0000259" key="8">
    <source>
        <dbReference type="PROSITE" id="PS50156"/>
    </source>
</evidence>
<dbReference type="InterPro" id="IPR050545">
    <property type="entry name" value="Mycobact_MmpL"/>
</dbReference>
<keyword evidence="6 7" id="KW-0472">Membrane</keyword>
<sequence length="739" mass="77785">MTDPARPATSSAFVRLARVCNAHRWRTFLAWLLALAALQVVAAGVGKKEIQSFRLPGTESQRAYDLLSQHFPAQKGDTDQFVYRAKTGSLRDPQVKAEIERTLRAAAARPEVAGVITPYQPGGQITADGKIGVAKLDYRKSTNDLTAPPLEKIEKAAFQARSASLQVEHGGPGAKLIRFANSQGPSEFLGIIAAAIVLFLTFGSLVAMGLPLVSTLLAIGCSLGIITVLSHLVDTPDFATQLSLLIGIGVGIDYALFIVTRFRAEVRAGRSKDDAIETAIDTAGRTVVFAAITVVIALLGLLLLGLNFMHGVALGAAATVLSTMFAALTVLPALIGGAGTKMDGLTKKRVARRAAKRAVKAEGTGWARWSLAVQRRPWPAALLSIVLLLGMAIPALSIRLGSSDAGVDPPGSTTRAAYHLIADGFGAGTNGAFLMVAKLAKPGDRAAAATIAATLRADKDFTFVAPYALSPDGAVATINAYPRTGPQDERTTTALKRVRNDVRPGLEQKTGATIEVGGYTAGAEDFSRVVASKLPLFVGVVVLLSALLLLVVFRSVVIPVKAAAMNLLSIGAALGFVTLIFQDGHGAGLLGIGTGPIESFVPVLMFAIVFGLSMDYEVFLISRVHEEWEQTGDASGSVAHGVQSTGKVITAAASIMVLVFASFALGDDRIIKLFGVGLASAVFFDAVIIRCLLVPALMEILGRHAWYLPAWLDRRMPRLAIESSEHRLPGVPEPAPDAA</sequence>
<dbReference type="EMBL" id="CP098502">
    <property type="protein sequence ID" value="UTI63653.1"/>
    <property type="molecule type" value="Genomic_DNA"/>
</dbReference>
<feature type="transmembrane region" description="Helical" evidence="7">
    <location>
        <begin position="416"/>
        <end position="437"/>
    </location>
</feature>
<evidence type="ECO:0000256" key="5">
    <source>
        <dbReference type="ARBA" id="ARBA00022989"/>
    </source>
</evidence>
<dbReference type="InterPro" id="IPR004869">
    <property type="entry name" value="MMPL_dom"/>
</dbReference>
<evidence type="ECO:0000256" key="4">
    <source>
        <dbReference type="ARBA" id="ARBA00022692"/>
    </source>
</evidence>
<protein>
    <submittedName>
        <fullName evidence="9">MMPL family transporter</fullName>
    </submittedName>
</protein>
<keyword evidence="5 7" id="KW-1133">Transmembrane helix</keyword>
<evidence type="ECO:0000256" key="1">
    <source>
        <dbReference type="ARBA" id="ARBA00004651"/>
    </source>
</evidence>
<feature type="transmembrane region" description="Helical" evidence="7">
    <location>
        <begin position="215"/>
        <end position="233"/>
    </location>
</feature>
<feature type="transmembrane region" description="Helical" evidence="7">
    <location>
        <begin position="283"/>
        <end position="306"/>
    </location>
</feature>
<reference evidence="9 10" key="1">
    <citation type="submission" date="2022-06" db="EMBL/GenBank/DDBJ databases">
        <title>Paraconexibacter antarcticus.</title>
        <authorList>
            <person name="Kim C.S."/>
        </authorList>
    </citation>
    <scope>NUCLEOTIDE SEQUENCE [LARGE SCALE GENOMIC DNA]</scope>
    <source>
        <strain evidence="9 10">02-257</strain>
    </source>
</reference>
<evidence type="ECO:0000313" key="9">
    <source>
        <dbReference type="EMBL" id="UTI63653.1"/>
    </source>
</evidence>
<keyword evidence="10" id="KW-1185">Reference proteome</keyword>
<gene>
    <name evidence="9" type="ORF">NBH00_20205</name>
</gene>
<comment type="subcellular location">
    <subcellularLocation>
        <location evidence="1">Cell membrane</location>
        <topology evidence="1">Multi-pass membrane protein</topology>
    </subcellularLocation>
</comment>
<feature type="transmembrane region" description="Helical" evidence="7">
    <location>
        <begin position="673"/>
        <end position="698"/>
    </location>
</feature>
<feature type="transmembrane region" description="Helical" evidence="7">
    <location>
        <begin position="588"/>
        <end position="612"/>
    </location>
</feature>
<evidence type="ECO:0000256" key="6">
    <source>
        <dbReference type="ARBA" id="ARBA00023136"/>
    </source>
</evidence>
<comment type="similarity">
    <text evidence="2">Belongs to the resistance-nodulation-cell division (RND) (TC 2.A.6) family. MmpL subfamily.</text>
</comment>
<dbReference type="PANTHER" id="PTHR33406:SF11">
    <property type="entry name" value="MEMBRANE PROTEIN SCO6666-RELATED"/>
    <property type="match status" value="1"/>
</dbReference>
<dbReference type="SUPFAM" id="SSF82866">
    <property type="entry name" value="Multidrug efflux transporter AcrB transmembrane domain"/>
    <property type="match status" value="2"/>
</dbReference>
<name>A0ABY5DNP7_9ACTN</name>
<dbReference type="Proteomes" id="UP001056035">
    <property type="component" value="Chromosome"/>
</dbReference>
<dbReference type="InterPro" id="IPR000731">
    <property type="entry name" value="SSD"/>
</dbReference>
<feature type="transmembrane region" description="Helical" evidence="7">
    <location>
        <begin position="312"/>
        <end position="339"/>
    </location>
</feature>
<feature type="domain" description="SSD" evidence="8">
    <location>
        <begin position="212"/>
        <end position="337"/>
    </location>
</feature>